<proteinExistence type="predicted"/>
<sequence>MADGKTFTYVKGVSPADLVTRWGGDPATFTPMTFAEMVEQWWRLYDRQVPLVAAAVISDWTLAIDNRYIGVDEKIVERLSAGTRVVSHFLLEIKALHDFRWFEDGQEQISFYPQEGFMVGDTHAEPDHMPVAFAEIVGRSDARFPGVWNINEGPVFVWAEELTGITLTPELLGELSFLGGFLPADPTKP</sequence>
<dbReference type="EMBL" id="FOQY01000043">
    <property type="protein sequence ID" value="SFK96401.1"/>
    <property type="molecule type" value="Genomic_DNA"/>
</dbReference>
<name>A0A1I4DWW7_9ACTN</name>
<dbReference type="InterPro" id="IPR045592">
    <property type="entry name" value="DUF6461"/>
</dbReference>
<protein>
    <submittedName>
        <fullName evidence="1">Uncharacterized protein</fullName>
    </submittedName>
</protein>
<accession>A0A1I4DWW7</accession>
<evidence type="ECO:0000313" key="1">
    <source>
        <dbReference type="EMBL" id="SFK96401.1"/>
    </source>
</evidence>
<gene>
    <name evidence="1" type="ORF">SAMN05216275_14357</name>
</gene>
<keyword evidence="2" id="KW-1185">Reference proteome</keyword>
<dbReference type="Proteomes" id="UP000199111">
    <property type="component" value="Unassembled WGS sequence"/>
</dbReference>
<evidence type="ECO:0000313" key="2">
    <source>
        <dbReference type="Proteomes" id="UP000199111"/>
    </source>
</evidence>
<reference evidence="2" key="1">
    <citation type="submission" date="2016-10" db="EMBL/GenBank/DDBJ databases">
        <authorList>
            <person name="Varghese N."/>
            <person name="Submissions S."/>
        </authorList>
    </citation>
    <scope>NUCLEOTIDE SEQUENCE [LARGE SCALE GENOMIC DNA]</scope>
    <source>
        <strain evidence="2">CGMCC 4.2126</strain>
    </source>
</reference>
<dbReference type="AlphaFoldDB" id="A0A1I4DWW7"/>
<organism evidence="1 2">
    <name type="scientific">Streptosporangium canum</name>
    <dbReference type="NCBI Taxonomy" id="324952"/>
    <lineage>
        <taxon>Bacteria</taxon>
        <taxon>Bacillati</taxon>
        <taxon>Actinomycetota</taxon>
        <taxon>Actinomycetes</taxon>
        <taxon>Streptosporangiales</taxon>
        <taxon>Streptosporangiaceae</taxon>
        <taxon>Streptosporangium</taxon>
    </lineage>
</organism>
<dbReference type="Pfam" id="PF20062">
    <property type="entry name" value="DUF6461"/>
    <property type="match status" value="1"/>
</dbReference>